<accession>A0A553Q6W4</accession>
<dbReference type="Gene3D" id="2.60.40.10">
    <property type="entry name" value="Immunoglobulins"/>
    <property type="match status" value="1"/>
</dbReference>
<keyword evidence="4" id="KW-1185">Reference proteome</keyword>
<gene>
    <name evidence="3" type="ORF">DNTS_020371</name>
</gene>
<feature type="region of interest" description="Disordered" evidence="2">
    <location>
        <begin position="283"/>
        <end position="304"/>
    </location>
</feature>
<evidence type="ECO:0000313" key="3">
    <source>
        <dbReference type="EMBL" id="TRY85675.1"/>
    </source>
</evidence>
<evidence type="ECO:0000256" key="1">
    <source>
        <dbReference type="PROSITE-ProRule" id="PRU00023"/>
    </source>
</evidence>
<dbReference type="OrthoDB" id="9995210at2759"/>
<dbReference type="PANTHER" id="PTHR24183:SF1">
    <property type="entry name" value="FIBRONECTIN TYPE 3 AND ANKYRIN REPEAT DOMAINS PROTEIN 1"/>
    <property type="match status" value="1"/>
</dbReference>
<feature type="repeat" description="ANK" evidence="1">
    <location>
        <begin position="252"/>
        <end position="284"/>
    </location>
</feature>
<evidence type="ECO:0000313" key="4">
    <source>
        <dbReference type="Proteomes" id="UP000316079"/>
    </source>
</evidence>
<protein>
    <submittedName>
        <fullName evidence="3">Uncharacterized protein</fullName>
    </submittedName>
</protein>
<reference evidence="3 4" key="1">
    <citation type="journal article" date="2019" name="Sci. Data">
        <title>Hybrid genome assembly and annotation of Danionella translucida.</title>
        <authorList>
            <person name="Kadobianskyi M."/>
            <person name="Schulze L."/>
            <person name="Schuelke M."/>
            <person name="Judkewitz B."/>
        </authorList>
    </citation>
    <scope>NUCLEOTIDE SEQUENCE [LARGE SCALE GENOMIC DNA]</scope>
    <source>
        <strain evidence="3 4">Bolton</strain>
    </source>
</reference>
<organism evidence="3 4">
    <name type="scientific">Danionella cerebrum</name>
    <dbReference type="NCBI Taxonomy" id="2873325"/>
    <lineage>
        <taxon>Eukaryota</taxon>
        <taxon>Metazoa</taxon>
        <taxon>Chordata</taxon>
        <taxon>Craniata</taxon>
        <taxon>Vertebrata</taxon>
        <taxon>Euteleostomi</taxon>
        <taxon>Actinopterygii</taxon>
        <taxon>Neopterygii</taxon>
        <taxon>Teleostei</taxon>
        <taxon>Ostariophysi</taxon>
        <taxon>Cypriniformes</taxon>
        <taxon>Danionidae</taxon>
        <taxon>Danioninae</taxon>
        <taxon>Danionella</taxon>
    </lineage>
</organism>
<comment type="caution">
    <text evidence="3">The sequence shown here is derived from an EMBL/GenBank/DDBJ whole genome shotgun (WGS) entry which is preliminary data.</text>
</comment>
<feature type="repeat" description="ANK" evidence="1">
    <location>
        <begin position="219"/>
        <end position="251"/>
    </location>
</feature>
<dbReference type="GO" id="GO:0005634">
    <property type="term" value="C:nucleus"/>
    <property type="evidence" value="ECO:0007669"/>
    <property type="project" value="TreeGrafter"/>
</dbReference>
<feature type="compositionally biased region" description="Polar residues" evidence="2">
    <location>
        <begin position="293"/>
        <end position="304"/>
    </location>
</feature>
<dbReference type="Pfam" id="PF12796">
    <property type="entry name" value="Ank_2"/>
    <property type="match status" value="1"/>
</dbReference>
<dbReference type="PANTHER" id="PTHR24183">
    <property type="entry name" value="FIBRONECTIN TYPE 3 AND ANKYRIN REPEAT DOMAINS PROTEIN 1"/>
    <property type="match status" value="1"/>
</dbReference>
<keyword evidence="1" id="KW-0040">ANK repeat</keyword>
<proteinExistence type="predicted"/>
<dbReference type="PROSITE" id="PS50297">
    <property type="entry name" value="ANK_REP_REGION"/>
    <property type="match status" value="2"/>
</dbReference>
<dbReference type="InterPro" id="IPR036116">
    <property type="entry name" value="FN3_sf"/>
</dbReference>
<dbReference type="Proteomes" id="UP000316079">
    <property type="component" value="Unassembled WGS sequence"/>
</dbReference>
<dbReference type="PROSITE" id="PS50088">
    <property type="entry name" value="ANK_REPEAT"/>
    <property type="match status" value="3"/>
</dbReference>
<feature type="repeat" description="ANK" evidence="1">
    <location>
        <begin position="144"/>
        <end position="176"/>
    </location>
</feature>
<dbReference type="EMBL" id="SRMA01026265">
    <property type="protein sequence ID" value="TRY85675.1"/>
    <property type="molecule type" value="Genomic_DNA"/>
</dbReference>
<dbReference type="Pfam" id="PF00023">
    <property type="entry name" value="Ank"/>
    <property type="match status" value="1"/>
</dbReference>
<dbReference type="InterPro" id="IPR036770">
    <property type="entry name" value="Ankyrin_rpt-contain_sf"/>
</dbReference>
<dbReference type="SMART" id="SM00248">
    <property type="entry name" value="ANK"/>
    <property type="match status" value="3"/>
</dbReference>
<sequence>MDHAVSSEEDKYSCLLSVGQVSHHSIELIWTSEVNSRRTGPPSSWSYFTLEMKNQRKLPFKEIHKGFNRGFVVENLKAKSSYTFRLKETWPSGQEQCYPEITASTEAYPLNGRHLHSAVLKMQEEELSRVLQSGKVEVDVPDRLDYTPLMMATMKGFNRGVEILVSHGADVNRKNSSGKDRLMEVVKQLRGYEASWSSQDRTGCSALHWAAVDARDNASWTSLMMVCVVTGDVDVASLLISAGADVNAQDTDGKTPLMVAVLKNHEQLVQMLLNKGADSEIQNKGQVCPARPSDSSGPSAPQVG</sequence>
<dbReference type="GO" id="GO:0042981">
    <property type="term" value="P:regulation of apoptotic process"/>
    <property type="evidence" value="ECO:0007669"/>
    <property type="project" value="TreeGrafter"/>
</dbReference>
<dbReference type="STRING" id="623744.A0A553Q6W4"/>
<dbReference type="SUPFAM" id="SSF49265">
    <property type="entry name" value="Fibronectin type III"/>
    <property type="match status" value="1"/>
</dbReference>
<dbReference type="Gene3D" id="1.25.40.20">
    <property type="entry name" value="Ankyrin repeat-containing domain"/>
    <property type="match status" value="2"/>
</dbReference>
<dbReference type="SUPFAM" id="SSF48403">
    <property type="entry name" value="Ankyrin repeat"/>
    <property type="match status" value="1"/>
</dbReference>
<name>A0A553Q6W4_9TELE</name>
<dbReference type="InterPro" id="IPR013783">
    <property type="entry name" value="Ig-like_fold"/>
</dbReference>
<dbReference type="InterPro" id="IPR002110">
    <property type="entry name" value="Ankyrin_rpt"/>
</dbReference>
<dbReference type="AlphaFoldDB" id="A0A553Q6W4"/>
<evidence type="ECO:0000256" key="2">
    <source>
        <dbReference type="SAM" id="MobiDB-lite"/>
    </source>
</evidence>